<evidence type="ECO:0000313" key="1">
    <source>
        <dbReference type="EMBL" id="QDY51724.1"/>
    </source>
</evidence>
<reference evidence="1" key="1">
    <citation type="submission" date="2018-11" db="EMBL/GenBank/DDBJ databases">
        <title>A distinct lineage of giant viruses engineers rhodopsin photosystems in predatory marine eukaryotes.</title>
        <authorList>
            <person name="Needham D.M."/>
            <person name="Yoshizawa S."/>
            <person name="Hosaka T."/>
            <person name="Poirier C."/>
            <person name="Choi C.-J."/>
            <person name="Hehenberger E."/>
            <person name="Irwin N.A.T."/>
            <person name="Wilken S."/>
            <person name="Yung C.-M."/>
            <person name="Bachy C."/>
            <person name="Kurihara R."/>
            <person name="Nakajima Y."/>
            <person name="Kojima K."/>
            <person name="Kimura-Someya T."/>
            <person name="Leonard G."/>
            <person name="Malmstrom R.R."/>
            <person name="Mende D."/>
            <person name="Olson D.K."/>
            <person name="Sudo Y."/>
            <person name="Sudek S."/>
            <person name="Richards T.A."/>
            <person name="DeLong E.F."/>
            <person name="Keeling P.J."/>
            <person name="Santoro A.E."/>
            <person name="Shirouzu M."/>
            <person name="Iwasaki W."/>
            <person name="Worden A.Z."/>
        </authorList>
    </citation>
    <scope>NUCLEOTIDE SEQUENCE</scope>
</reference>
<accession>A0A5B8IP90</accession>
<gene>
    <name evidence="1" type="ORF">1_109</name>
</gene>
<name>A0A5B8IP90_9VIRU</name>
<proteinExistence type="predicted"/>
<organism evidence="1">
    <name type="scientific">Mimiviridae sp. ChoanoV1</name>
    <dbReference type="NCBI Taxonomy" id="2596887"/>
    <lineage>
        <taxon>Viruses</taxon>
        <taxon>Varidnaviria</taxon>
        <taxon>Bamfordvirae</taxon>
        <taxon>Nucleocytoviricota</taxon>
        <taxon>Megaviricetes</taxon>
        <taxon>Imitervirales</taxon>
        <taxon>Schizomimiviridae</taxon>
    </lineage>
</organism>
<protein>
    <submittedName>
        <fullName evidence="1">Uncharacterized protein</fullName>
    </submittedName>
</protein>
<dbReference type="EMBL" id="MK250085">
    <property type="protein sequence ID" value="QDY51724.1"/>
    <property type="molecule type" value="Genomic_DNA"/>
</dbReference>
<sequence>MSSLNTIYGYFSGITINNNNEKNILSMHSNGNFNLKSNFISNYSYKNIINYSDGNSEYKSKNGNLSLKTELGNINIKNGDEEMIFSIKDQVESDELSDDEDDELLFVELSDIFETKKDSLLIESLKNKLCLYSNYGIESITHMNHKIISDNDIICQALKKIRLNSMGSILLNSNKIISSSEEDIIFLSNFGDINFGGDGYENVGLKINNNNKVIIGNNSYSNKKLNINLNQDSKSNFDGLSINSSSINPQISLKKNNILLDLEIGKENNSLENSFFAKLNNNVITILDNFEFCLDDIENNIEVDTGELSEIISFIDNKSVILNNNIDNFDYKKCYVNRNNCAVLKTKTPTSLHIGSNNIDILNFSSNGRLGINTKDIEASCHISNNYGKSYSIKIEKDKKYFNHKTIQLNNSNFVVICNSFIDNMYYLELFLYNIENILINHIIINESSYELIDFDVILFKNNILLSYCIFNQDAIYVTNGHLFNYDLKKKRGFKLRYNNQDIEKSSKPLLNNFTGSNQNGFIILYRDNIDDKEIYFTNIYNSKNELILNHKFEYENEIDKVFLIDDKLIYKSIDLITLNLLTETNNIIVLNQTITKKNYLFDININNFKLDIIEYKNKSLYKNDKILKDNIEIENLKVFTYKNKTCASYISNDYLYIINEDITILKEKYNGNYGIKILKDTKNIDCKILLFWEVTENDEYYYDSICFKELLSNSNLLKINNKNNDIQIKDNGDILINDLIELSKQKNTTKINSNLILSPINNLSDKAQQGQINHYNDELFIFLGNKWKKIRLEDI</sequence>